<evidence type="ECO:0000313" key="1">
    <source>
        <dbReference type="EMBL" id="RCW63077.1"/>
    </source>
</evidence>
<proteinExistence type="predicted"/>
<evidence type="ECO:0000313" key="2">
    <source>
        <dbReference type="Proteomes" id="UP000252585"/>
    </source>
</evidence>
<gene>
    <name evidence="1" type="ORF">DFR57_12058</name>
</gene>
<keyword evidence="2" id="KW-1185">Reference proteome</keyword>
<comment type="caution">
    <text evidence="1">The sequence shown here is derived from an EMBL/GenBank/DDBJ whole genome shotgun (WGS) entry which is preliminary data.</text>
</comment>
<reference evidence="1 2" key="1">
    <citation type="submission" date="2018-07" db="EMBL/GenBank/DDBJ databases">
        <title>Genomic Encyclopedia of Type Strains, Phase IV (KMG-IV): sequencing the most valuable type-strain genomes for metagenomic binning, comparative biology and taxonomic classification.</title>
        <authorList>
            <person name="Goeker M."/>
        </authorList>
    </citation>
    <scope>NUCLEOTIDE SEQUENCE [LARGE SCALE GENOMIC DNA]</scope>
    <source>
        <strain evidence="1 2">DSM 27696</strain>
    </source>
</reference>
<sequence>MFHVKKLIFDNRVDFTVIETKKYFRNLIFYNFFRIKGIKVSGVGKTS</sequence>
<accession>A0A368X9F2</accession>
<organism evidence="1 2">
    <name type="scientific">Saliterribacillus persicus</name>
    <dbReference type="NCBI Taxonomy" id="930114"/>
    <lineage>
        <taxon>Bacteria</taxon>
        <taxon>Bacillati</taxon>
        <taxon>Bacillota</taxon>
        <taxon>Bacilli</taxon>
        <taxon>Bacillales</taxon>
        <taxon>Bacillaceae</taxon>
        <taxon>Saliterribacillus</taxon>
    </lineage>
</organism>
<protein>
    <submittedName>
        <fullName evidence="1">Uncharacterized protein</fullName>
    </submittedName>
</protein>
<dbReference type="AlphaFoldDB" id="A0A368X9F2"/>
<name>A0A368X9F2_9BACI</name>
<dbReference type="EMBL" id="QPJJ01000020">
    <property type="protein sequence ID" value="RCW63077.1"/>
    <property type="molecule type" value="Genomic_DNA"/>
</dbReference>
<dbReference type="Proteomes" id="UP000252585">
    <property type="component" value="Unassembled WGS sequence"/>
</dbReference>